<accession>A0A3R5TI15</accession>
<dbReference type="SUPFAM" id="SSF55729">
    <property type="entry name" value="Acyl-CoA N-acyltransferases (Nat)"/>
    <property type="match status" value="1"/>
</dbReference>
<evidence type="ECO:0000313" key="4">
    <source>
        <dbReference type="EMBL" id="QAA33914.1"/>
    </source>
</evidence>
<dbReference type="KEGG" id="cmah:C1I91_21025"/>
<dbReference type="Pfam" id="PF00583">
    <property type="entry name" value="Acetyltransf_1"/>
    <property type="match status" value="1"/>
</dbReference>
<dbReference type="RefSeq" id="WP_128214635.1">
    <property type="nucleotide sequence ID" value="NZ_CP025746.1"/>
</dbReference>
<keyword evidence="1 4" id="KW-0808">Transferase</keyword>
<evidence type="ECO:0000313" key="5">
    <source>
        <dbReference type="Proteomes" id="UP000286268"/>
    </source>
</evidence>
<proteinExistence type="predicted"/>
<sequence>MKFRKTVEADISSIMTIIRQAQDYFKDKGIDQWQNGYPNPEVIRKDIANGHSYVLLKEDNIVGTAAISFDGENTYDDIYEGQWLSNDTFAVIHRIAVDNDYKGLGLSSIIIENVEELCKSKGVSSIKVDTHEDNLSMQRLLKKNGFQFCGIIYLEDKSKRVAFEKLI</sequence>
<dbReference type="CDD" id="cd04301">
    <property type="entry name" value="NAT_SF"/>
    <property type="match status" value="1"/>
</dbReference>
<dbReference type="InterPro" id="IPR050680">
    <property type="entry name" value="YpeA/RimI_acetyltransf"/>
</dbReference>
<protein>
    <submittedName>
        <fullName evidence="4">GNAT family N-acetyltransferase</fullName>
    </submittedName>
</protein>
<evidence type="ECO:0000256" key="1">
    <source>
        <dbReference type="ARBA" id="ARBA00022679"/>
    </source>
</evidence>
<dbReference type="EMBL" id="CP025746">
    <property type="protein sequence ID" value="QAA33914.1"/>
    <property type="molecule type" value="Genomic_DNA"/>
</dbReference>
<dbReference type="AlphaFoldDB" id="A0A3R5TI15"/>
<dbReference type="GO" id="GO:0016747">
    <property type="term" value="F:acyltransferase activity, transferring groups other than amino-acyl groups"/>
    <property type="evidence" value="ECO:0007669"/>
    <property type="project" value="InterPro"/>
</dbReference>
<dbReference type="Proteomes" id="UP000286268">
    <property type="component" value="Chromosome"/>
</dbReference>
<gene>
    <name evidence="4" type="ORF">C1I91_21025</name>
</gene>
<dbReference type="OrthoDB" id="9796381at2"/>
<organism evidence="4 5">
    <name type="scientific">Clostridium manihotivorum</name>
    <dbReference type="NCBI Taxonomy" id="2320868"/>
    <lineage>
        <taxon>Bacteria</taxon>
        <taxon>Bacillati</taxon>
        <taxon>Bacillota</taxon>
        <taxon>Clostridia</taxon>
        <taxon>Eubacteriales</taxon>
        <taxon>Clostridiaceae</taxon>
        <taxon>Clostridium</taxon>
    </lineage>
</organism>
<dbReference type="PANTHER" id="PTHR43420">
    <property type="entry name" value="ACETYLTRANSFERASE"/>
    <property type="match status" value="1"/>
</dbReference>
<feature type="domain" description="N-acetyltransferase" evidence="3">
    <location>
        <begin position="1"/>
        <end position="167"/>
    </location>
</feature>
<dbReference type="InterPro" id="IPR016181">
    <property type="entry name" value="Acyl_CoA_acyltransferase"/>
</dbReference>
<dbReference type="PANTHER" id="PTHR43420:SF46">
    <property type="entry name" value="ACETYLTRANSFERASE"/>
    <property type="match status" value="1"/>
</dbReference>
<keyword evidence="2" id="KW-0012">Acyltransferase</keyword>
<dbReference type="PROSITE" id="PS51186">
    <property type="entry name" value="GNAT"/>
    <property type="match status" value="1"/>
</dbReference>
<evidence type="ECO:0000259" key="3">
    <source>
        <dbReference type="PROSITE" id="PS51186"/>
    </source>
</evidence>
<dbReference type="InterPro" id="IPR000182">
    <property type="entry name" value="GNAT_dom"/>
</dbReference>
<name>A0A3R5TI15_9CLOT</name>
<dbReference type="Gene3D" id="3.40.630.30">
    <property type="match status" value="1"/>
</dbReference>
<evidence type="ECO:0000256" key="2">
    <source>
        <dbReference type="ARBA" id="ARBA00023315"/>
    </source>
</evidence>
<keyword evidence="5" id="KW-1185">Reference proteome</keyword>
<reference evidence="4 5" key="1">
    <citation type="submission" date="2018-01" db="EMBL/GenBank/DDBJ databases">
        <title>Genome Sequencing and Assembly of Anaerobacter polyendosporus strain CT4.</title>
        <authorList>
            <person name="Tachaapaikoon C."/>
            <person name="Sutheeworapong S."/>
            <person name="Jenjaroenpun P."/>
            <person name="Wongsurawat T."/>
            <person name="Nookeaw I."/>
            <person name="Cheawchanlertfa P."/>
            <person name="Kosugi A."/>
            <person name="Cheevadhanarak S."/>
            <person name="Ratanakhanokchai K."/>
        </authorList>
    </citation>
    <scope>NUCLEOTIDE SEQUENCE [LARGE SCALE GENOMIC DNA]</scope>
    <source>
        <strain evidence="4 5">CT4</strain>
    </source>
</reference>